<dbReference type="PANTHER" id="PTHR39206">
    <property type="entry name" value="SLL8004 PROTEIN"/>
    <property type="match status" value="1"/>
</dbReference>
<dbReference type="AlphaFoldDB" id="A0A1M6XGS7"/>
<evidence type="ECO:0000313" key="1">
    <source>
        <dbReference type="EMBL" id="SHL05172.1"/>
    </source>
</evidence>
<dbReference type="EMBL" id="FRBT01000001">
    <property type="protein sequence ID" value="SHL05172.1"/>
    <property type="molecule type" value="Genomic_DNA"/>
</dbReference>
<dbReference type="OrthoDB" id="9791543at2"/>
<organism evidence="1 2">
    <name type="scientific">Flavobacterium chilense</name>
    <dbReference type="NCBI Taxonomy" id="946677"/>
    <lineage>
        <taxon>Bacteria</taxon>
        <taxon>Pseudomonadati</taxon>
        <taxon>Bacteroidota</taxon>
        <taxon>Flavobacteriia</taxon>
        <taxon>Flavobacteriales</taxon>
        <taxon>Flavobacteriaceae</taxon>
        <taxon>Flavobacterium</taxon>
    </lineage>
</organism>
<dbReference type="InterPro" id="IPR027417">
    <property type="entry name" value="P-loop_NTPase"/>
</dbReference>
<dbReference type="PANTHER" id="PTHR39206:SF1">
    <property type="entry name" value="SLL8004 PROTEIN"/>
    <property type="match status" value="1"/>
</dbReference>
<dbReference type="Proteomes" id="UP000184028">
    <property type="component" value="Unassembled WGS sequence"/>
</dbReference>
<gene>
    <name evidence="1" type="ORF">SAMN05444484_101134</name>
</gene>
<dbReference type="Gene3D" id="3.40.50.300">
    <property type="entry name" value="P-loop containing nucleotide triphosphate hydrolases"/>
    <property type="match status" value="1"/>
</dbReference>
<protein>
    <submittedName>
        <fullName evidence="1">Predicted ABC-type ATPase</fullName>
    </submittedName>
</protein>
<dbReference type="RefSeq" id="WP_068843456.1">
    <property type="nucleotide sequence ID" value="NZ_FRBT01000001.1"/>
</dbReference>
<proteinExistence type="predicted"/>
<keyword evidence="2" id="KW-1185">Reference proteome</keyword>
<dbReference type="SUPFAM" id="SSF52540">
    <property type="entry name" value="P-loop containing nucleoside triphosphate hydrolases"/>
    <property type="match status" value="1"/>
</dbReference>
<sequence>MTKRLRIFAGPNGSGKSSIIRKIINTDVQEGVKLDFGIYINADDIAKDLLKKGCGFSKYEIKLDENEFYQIVFDSGLINDDFDKSRFEKCISIQKNKLTVIKEAALEKEDNPYERIAQIIADYLRKKLLSEEKKFSFETVFSHQGKVEIIKQAKEAGYKVYLYFVSTEDPEINVYRVKEVRVAQKGHDVDEQKIRSRYYRSMDLLFEAAQYCYQCYFFDNSKNGHDQTMFAHFKLNAEGEKVWDKLDQKSYPDWFKKYYSSKIIQKK</sequence>
<dbReference type="STRING" id="946677.SAMN05444484_101134"/>
<name>A0A1M6XGS7_9FLAO</name>
<reference evidence="2" key="1">
    <citation type="submission" date="2016-11" db="EMBL/GenBank/DDBJ databases">
        <authorList>
            <person name="Varghese N."/>
            <person name="Submissions S."/>
        </authorList>
    </citation>
    <scope>NUCLEOTIDE SEQUENCE [LARGE SCALE GENOMIC DNA]</scope>
    <source>
        <strain evidence="2">DSM 24724</strain>
    </source>
</reference>
<accession>A0A1M6XGS7</accession>
<evidence type="ECO:0000313" key="2">
    <source>
        <dbReference type="Proteomes" id="UP000184028"/>
    </source>
</evidence>